<evidence type="ECO:0000256" key="1">
    <source>
        <dbReference type="ARBA" id="ARBA00022857"/>
    </source>
</evidence>
<organism evidence="4 5">
    <name type="scientific">Plectosphaerella plurivora</name>
    <dbReference type="NCBI Taxonomy" id="936078"/>
    <lineage>
        <taxon>Eukaryota</taxon>
        <taxon>Fungi</taxon>
        <taxon>Dikarya</taxon>
        <taxon>Ascomycota</taxon>
        <taxon>Pezizomycotina</taxon>
        <taxon>Sordariomycetes</taxon>
        <taxon>Hypocreomycetidae</taxon>
        <taxon>Glomerellales</taxon>
        <taxon>Plectosphaerellaceae</taxon>
        <taxon>Plectosphaerella</taxon>
    </lineage>
</organism>
<dbReference type="Gene3D" id="3.40.50.720">
    <property type="entry name" value="NAD(P)-binding Rossmann-like Domain"/>
    <property type="match status" value="1"/>
</dbReference>
<accession>A0A9P9AAF4</accession>
<evidence type="ECO:0000313" key="4">
    <source>
        <dbReference type="EMBL" id="KAH6682302.1"/>
    </source>
</evidence>
<name>A0A9P9AAF4_9PEZI</name>
<feature type="domain" description="NmrA-like" evidence="3">
    <location>
        <begin position="2"/>
        <end position="300"/>
    </location>
</feature>
<reference evidence="4" key="1">
    <citation type="journal article" date="2021" name="Nat. Commun.">
        <title>Genetic determinants of endophytism in the Arabidopsis root mycobiome.</title>
        <authorList>
            <person name="Mesny F."/>
            <person name="Miyauchi S."/>
            <person name="Thiergart T."/>
            <person name="Pickel B."/>
            <person name="Atanasova L."/>
            <person name="Karlsson M."/>
            <person name="Huettel B."/>
            <person name="Barry K.W."/>
            <person name="Haridas S."/>
            <person name="Chen C."/>
            <person name="Bauer D."/>
            <person name="Andreopoulos W."/>
            <person name="Pangilinan J."/>
            <person name="LaButti K."/>
            <person name="Riley R."/>
            <person name="Lipzen A."/>
            <person name="Clum A."/>
            <person name="Drula E."/>
            <person name="Henrissat B."/>
            <person name="Kohler A."/>
            <person name="Grigoriev I.V."/>
            <person name="Martin F.M."/>
            <person name="Hacquard S."/>
        </authorList>
    </citation>
    <scope>NUCLEOTIDE SEQUENCE</scope>
    <source>
        <strain evidence="4">MPI-SDFR-AT-0117</strain>
    </source>
</reference>
<keyword evidence="5" id="KW-1185">Reference proteome</keyword>
<keyword evidence="1" id="KW-0521">NADP</keyword>
<dbReference type="Pfam" id="PF05368">
    <property type="entry name" value="NmrA"/>
    <property type="match status" value="1"/>
</dbReference>
<evidence type="ECO:0000313" key="5">
    <source>
        <dbReference type="Proteomes" id="UP000770015"/>
    </source>
</evidence>
<dbReference type="AlphaFoldDB" id="A0A9P9AAF4"/>
<dbReference type="SUPFAM" id="SSF51735">
    <property type="entry name" value="NAD(P)-binding Rossmann-fold domains"/>
    <property type="match status" value="1"/>
</dbReference>
<dbReference type="Proteomes" id="UP000770015">
    <property type="component" value="Unassembled WGS sequence"/>
</dbReference>
<keyword evidence="2" id="KW-0560">Oxidoreductase</keyword>
<dbReference type="InterPro" id="IPR051609">
    <property type="entry name" value="NmrA/Isoflavone_reductase-like"/>
</dbReference>
<dbReference type="GO" id="GO:0016491">
    <property type="term" value="F:oxidoreductase activity"/>
    <property type="evidence" value="ECO:0007669"/>
    <property type="project" value="UniProtKB-KW"/>
</dbReference>
<comment type="caution">
    <text evidence="4">The sequence shown here is derived from an EMBL/GenBank/DDBJ whole genome shotgun (WGS) entry which is preliminary data.</text>
</comment>
<dbReference type="PANTHER" id="PTHR47706">
    <property type="entry name" value="NMRA-LIKE FAMILY PROTEIN"/>
    <property type="match status" value="1"/>
</dbReference>
<evidence type="ECO:0000256" key="2">
    <source>
        <dbReference type="ARBA" id="ARBA00023002"/>
    </source>
</evidence>
<evidence type="ECO:0000259" key="3">
    <source>
        <dbReference type="Pfam" id="PF05368"/>
    </source>
</evidence>
<dbReference type="OrthoDB" id="419598at2759"/>
<proteinExistence type="predicted"/>
<dbReference type="InterPro" id="IPR036291">
    <property type="entry name" value="NAD(P)-bd_dom_sf"/>
</dbReference>
<dbReference type="InterPro" id="IPR008030">
    <property type="entry name" value="NmrA-like"/>
</dbReference>
<protein>
    <submittedName>
        <fullName evidence="4">NAD(P)-binding protein</fullName>
    </submittedName>
</protein>
<dbReference type="PANTHER" id="PTHR47706:SF9">
    <property type="entry name" value="NMRA-LIKE DOMAIN-CONTAINING PROTEIN-RELATED"/>
    <property type="match status" value="1"/>
</dbReference>
<gene>
    <name evidence="4" type="ORF">F5X68DRAFT_211466</name>
</gene>
<sequence>MLVLVAGATGHIGQHLIDALHSRGHQVRALARNLSSLSPAHQSKLHSSVQSTSYYDIAALDQACNGADAIIVAYSGSPELVIEGHLLLIRAAERAGIKRFIASSWCYDFRSLTLGQHDSYDPYIMLQRHLEMSSSIKPTFILSGVLAEVFFSVPGRVSFSTQAHGIWDPQAKGMEIWGTGDEVWHWTTEKDAAEFAADIIGREDAEKGGFWEVCSGAGTSWEIAAEYESVRGRKVNVQVKGTIGELRANALEARSQGSVQNMWGYIGWFYNLYTVDGTWVLKNLDNEKLGTRRTTLEEFLVENPEV</sequence>
<dbReference type="EMBL" id="JAGSXJ010000018">
    <property type="protein sequence ID" value="KAH6682302.1"/>
    <property type="molecule type" value="Genomic_DNA"/>
</dbReference>